<evidence type="ECO:0000313" key="3">
    <source>
        <dbReference type="Proteomes" id="UP000762676"/>
    </source>
</evidence>
<feature type="compositionally biased region" description="Basic and acidic residues" evidence="1">
    <location>
        <begin position="730"/>
        <end position="752"/>
    </location>
</feature>
<reference evidence="2 3" key="1">
    <citation type="journal article" date="2021" name="Elife">
        <title>Chloroplast acquisition without the gene transfer in kleptoplastic sea slugs, Plakobranchus ocellatus.</title>
        <authorList>
            <person name="Maeda T."/>
            <person name="Takahashi S."/>
            <person name="Yoshida T."/>
            <person name="Shimamura S."/>
            <person name="Takaki Y."/>
            <person name="Nagai Y."/>
            <person name="Toyoda A."/>
            <person name="Suzuki Y."/>
            <person name="Arimoto A."/>
            <person name="Ishii H."/>
            <person name="Satoh N."/>
            <person name="Nishiyama T."/>
            <person name="Hasebe M."/>
            <person name="Maruyama T."/>
            <person name="Minagawa J."/>
            <person name="Obokata J."/>
            <person name="Shigenobu S."/>
        </authorList>
    </citation>
    <scope>NUCLEOTIDE SEQUENCE [LARGE SCALE GENOMIC DNA]</scope>
</reference>
<keyword evidence="3" id="KW-1185">Reference proteome</keyword>
<name>A0AAV4JKI2_9GAST</name>
<dbReference type="InterPro" id="IPR036465">
    <property type="entry name" value="vWFA_dom_sf"/>
</dbReference>
<sequence>MKRRASEDGGSEFPAKISKDTGNSGKSALAKADTVLNKSDDAEPTRSRQRKAPAWLSSYVTGGSAKDLAKAAAETPSPSKKSPSTSAKKKGDGEDGKKVEETSPKKPKEKSVTKPKPVQKTPVKNKLTSSKSLSSSSPSSTLKSSPSSTSFSKLSSKKSSVLDSKPSDQLSSESDLANSETILEVCEDSHVVSTTAVNSKDLKPAPVSSFFSKKASLSAVPLSIPNGSTEGEKTPVIGKEDTVVLPKKVETPTMLEVVICISTSGSMQEYLAELQEQAREIVWRLQSNIPDLRIGVFAHTQGGIHDDKRAGGSGSVANIDHNYIRTGGHSGTKWLDLGASLSQICAFVNSLEPEAVVYPDYVQDNLEMALWKLQRCMTWSSCSYRTVVILGRGRPNSTTFYLQREHWRGWIRSALELGPRQEVPVIDWQLEARLLAQMGIHVFTLQAVSQKSSSAEEEDGEEEEGTKFFRETAAITNGQHLQLTDASRLADIIVGVCCACYGPDLLQEHRDELRDLNDGVMPATLKDIFVSLGLHSKRRSLKTIPSLVGDLHAIQNKIKASDLANGRLLSTSEEEGGMSSEGEDFSTKTADVKVEISTIIKGSQKPGRKPKAENKDSKPSEAGKAPAKKEKGKIKNGDGVKKGRVEKKSLKPMENKKVEKVLTKLKDSRPSLKPGAMKSSKNNGVVKAESLNTKLETVTKPVKKVGRPRLTPKAATLVKKAAANSTKVSNSREEKVSEKDAPANKSKDDSKPVPKANAPEVEVKAKRGRPPKTKQIPDPPAVAVAKRNAQKSSDKDSQVTKKAQIKNAAASSVVEKTKVASKGKSETRRSPASADEKLPNGKALPKNNQAARRSIAASKNKIVKVNAATGKNKMVKGKAALDKVATSAGRKPGQVLRKKGAVTVTRGTLRMRK</sequence>
<organism evidence="2 3">
    <name type="scientific">Elysia marginata</name>
    <dbReference type="NCBI Taxonomy" id="1093978"/>
    <lineage>
        <taxon>Eukaryota</taxon>
        <taxon>Metazoa</taxon>
        <taxon>Spiralia</taxon>
        <taxon>Lophotrochozoa</taxon>
        <taxon>Mollusca</taxon>
        <taxon>Gastropoda</taxon>
        <taxon>Heterobranchia</taxon>
        <taxon>Euthyneura</taxon>
        <taxon>Panpulmonata</taxon>
        <taxon>Sacoglossa</taxon>
        <taxon>Placobranchoidea</taxon>
        <taxon>Plakobranchidae</taxon>
        <taxon>Elysia</taxon>
    </lineage>
</organism>
<dbReference type="PANTHER" id="PTHR47824">
    <property type="entry name" value="UBIQUITIN-LIKE DOMAIN-CONTAINING PROTEIN"/>
    <property type="match status" value="1"/>
</dbReference>
<gene>
    <name evidence="2" type="ORF">ElyMa_005128200</name>
</gene>
<feature type="compositionally biased region" description="Basic and acidic residues" evidence="1">
    <location>
        <begin position="89"/>
        <end position="112"/>
    </location>
</feature>
<dbReference type="AlphaFoldDB" id="A0AAV4JKI2"/>
<feature type="compositionally biased region" description="Low complexity" evidence="1">
    <location>
        <begin position="70"/>
        <end position="86"/>
    </location>
</feature>
<evidence type="ECO:0000313" key="2">
    <source>
        <dbReference type="EMBL" id="GFS23224.1"/>
    </source>
</evidence>
<feature type="region of interest" description="Disordered" evidence="1">
    <location>
        <begin position="1"/>
        <end position="176"/>
    </location>
</feature>
<feature type="compositionally biased region" description="Basic and acidic residues" evidence="1">
    <location>
        <begin position="610"/>
        <end position="670"/>
    </location>
</feature>
<dbReference type="Proteomes" id="UP000762676">
    <property type="component" value="Unassembled WGS sequence"/>
</dbReference>
<accession>A0AAV4JKI2</accession>
<dbReference type="PANTHER" id="PTHR47824:SF3">
    <property type="entry name" value="UBIQUITIN-LIKE DOMAIN-CONTAINING PROTEIN"/>
    <property type="match status" value="1"/>
</dbReference>
<evidence type="ECO:0000256" key="1">
    <source>
        <dbReference type="SAM" id="MobiDB-lite"/>
    </source>
</evidence>
<feature type="compositionally biased region" description="Low complexity" evidence="1">
    <location>
        <begin position="114"/>
        <end position="164"/>
    </location>
</feature>
<proteinExistence type="predicted"/>
<protein>
    <submittedName>
        <fullName evidence="2">von Willebrand factor type A</fullName>
    </submittedName>
</protein>
<dbReference type="EMBL" id="BMAT01010253">
    <property type="protein sequence ID" value="GFS23224.1"/>
    <property type="molecule type" value="Genomic_DNA"/>
</dbReference>
<feature type="compositionally biased region" description="Basic and acidic residues" evidence="1">
    <location>
        <begin position="815"/>
        <end position="839"/>
    </location>
</feature>
<comment type="caution">
    <text evidence="2">The sequence shown here is derived from an EMBL/GenBank/DDBJ whole genome shotgun (WGS) entry which is preliminary data.</text>
</comment>
<dbReference type="Gene3D" id="3.40.50.410">
    <property type="entry name" value="von Willebrand factor, type A domain"/>
    <property type="match status" value="1"/>
</dbReference>
<feature type="region of interest" description="Disordered" evidence="1">
    <location>
        <begin position="598"/>
        <end position="857"/>
    </location>
</feature>
<dbReference type="SUPFAM" id="SSF53300">
    <property type="entry name" value="vWA-like"/>
    <property type="match status" value="1"/>
</dbReference>